<feature type="compositionally biased region" description="Polar residues" evidence="1">
    <location>
        <begin position="55"/>
        <end position="89"/>
    </location>
</feature>
<accession>A0A422NNL1</accession>
<evidence type="ECO:0000313" key="3">
    <source>
        <dbReference type="Proteomes" id="UP000283634"/>
    </source>
</evidence>
<dbReference type="AlphaFoldDB" id="A0A422NNL1"/>
<evidence type="ECO:0000256" key="1">
    <source>
        <dbReference type="SAM" id="MobiDB-lite"/>
    </source>
</evidence>
<protein>
    <submittedName>
        <fullName evidence="2">Uncharacterized protein</fullName>
    </submittedName>
</protein>
<gene>
    <name evidence="2" type="ORF">TraAM80_03587</name>
</gene>
<keyword evidence="3" id="KW-1185">Reference proteome</keyword>
<feature type="region of interest" description="Disordered" evidence="1">
    <location>
        <begin position="47"/>
        <end position="121"/>
    </location>
</feature>
<name>A0A422NNL1_TRYRA</name>
<organism evidence="2 3">
    <name type="scientific">Trypanosoma rangeli</name>
    <dbReference type="NCBI Taxonomy" id="5698"/>
    <lineage>
        <taxon>Eukaryota</taxon>
        <taxon>Discoba</taxon>
        <taxon>Euglenozoa</taxon>
        <taxon>Kinetoplastea</taxon>
        <taxon>Metakinetoplastina</taxon>
        <taxon>Trypanosomatida</taxon>
        <taxon>Trypanosomatidae</taxon>
        <taxon>Trypanosoma</taxon>
        <taxon>Herpetosoma</taxon>
    </lineage>
</organism>
<comment type="caution">
    <text evidence="2">The sequence shown here is derived from an EMBL/GenBank/DDBJ whole genome shotgun (WGS) entry which is preliminary data.</text>
</comment>
<dbReference type="EMBL" id="MKGL01000094">
    <property type="protein sequence ID" value="RNF07100.1"/>
    <property type="molecule type" value="Genomic_DNA"/>
</dbReference>
<feature type="compositionally biased region" description="Pro residues" evidence="1">
    <location>
        <begin position="106"/>
        <end position="117"/>
    </location>
</feature>
<proteinExistence type="predicted"/>
<sequence length="149" mass="16214">MAPRQRVCTVQLCKWTRPQDSSQMRRGAHQKVAPPKRRTLGCLLVHRAHPRPKTVSKSLSQSVRVHVPSSQTPYAAGTSTPWASASVDASSPCGHAITVRNSGDAPHPPTLPPPPPKTRPRHWQIHRAEEVTPASGRPTTIIIAVNAVM</sequence>
<dbReference type="Proteomes" id="UP000283634">
    <property type="component" value="Unassembled WGS sequence"/>
</dbReference>
<evidence type="ECO:0000313" key="2">
    <source>
        <dbReference type="EMBL" id="RNF07100.1"/>
    </source>
</evidence>
<dbReference type="RefSeq" id="XP_029239634.1">
    <property type="nucleotide sequence ID" value="XM_029380550.1"/>
</dbReference>
<reference evidence="2 3" key="1">
    <citation type="journal article" date="2018" name="BMC Genomics">
        <title>Genomic comparison of Trypanosoma conorhini and Trypanosoma rangeli to Trypanosoma cruzi strains of high and low virulence.</title>
        <authorList>
            <person name="Bradwell K.R."/>
            <person name="Koparde V.N."/>
            <person name="Matveyev A.V."/>
            <person name="Serrano M.G."/>
            <person name="Alves J.M."/>
            <person name="Parikh H."/>
            <person name="Huang B."/>
            <person name="Lee V."/>
            <person name="Espinosa-Alvarez O."/>
            <person name="Ortiz P.A."/>
            <person name="Costa-Martins A.G."/>
            <person name="Teixeira M.M."/>
            <person name="Buck G.A."/>
        </authorList>
    </citation>
    <scope>NUCLEOTIDE SEQUENCE [LARGE SCALE GENOMIC DNA]</scope>
    <source>
        <strain evidence="2 3">AM80</strain>
    </source>
</reference>
<dbReference type="GeneID" id="40327520"/>